<feature type="transmembrane region" description="Helical" evidence="2">
    <location>
        <begin position="183"/>
        <end position="201"/>
    </location>
</feature>
<proteinExistence type="predicted"/>
<organism evidence="3 4">
    <name type="scientific">Halocaridina rubra</name>
    <name type="common">Hawaiian red shrimp</name>
    <dbReference type="NCBI Taxonomy" id="373956"/>
    <lineage>
        <taxon>Eukaryota</taxon>
        <taxon>Metazoa</taxon>
        <taxon>Ecdysozoa</taxon>
        <taxon>Arthropoda</taxon>
        <taxon>Crustacea</taxon>
        <taxon>Multicrustacea</taxon>
        <taxon>Malacostraca</taxon>
        <taxon>Eumalacostraca</taxon>
        <taxon>Eucarida</taxon>
        <taxon>Decapoda</taxon>
        <taxon>Pleocyemata</taxon>
        <taxon>Caridea</taxon>
        <taxon>Atyoidea</taxon>
        <taxon>Atyidae</taxon>
        <taxon>Halocaridina</taxon>
    </lineage>
</organism>
<accession>A0AAN8XAH9</accession>
<keyword evidence="4" id="KW-1185">Reference proteome</keyword>
<gene>
    <name evidence="3" type="ORF">SK128_013117</name>
</gene>
<name>A0AAN8XAH9_HALRR</name>
<comment type="caution">
    <text evidence="3">The sequence shown here is derived from an EMBL/GenBank/DDBJ whole genome shotgun (WGS) entry which is preliminary data.</text>
</comment>
<feature type="compositionally biased region" description="Polar residues" evidence="1">
    <location>
        <begin position="421"/>
        <end position="434"/>
    </location>
</feature>
<protein>
    <submittedName>
        <fullName evidence="3">Uncharacterized protein</fullName>
    </submittedName>
</protein>
<feature type="transmembrane region" description="Helical" evidence="2">
    <location>
        <begin position="135"/>
        <end position="154"/>
    </location>
</feature>
<evidence type="ECO:0000256" key="2">
    <source>
        <dbReference type="SAM" id="Phobius"/>
    </source>
</evidence>
<feature type="compositionally biased region" description="Basic residues" evidence="1">
    <location>
        <begin position="208"/>
        <end position="219"/>
    </location>
</feature>
<keyword evidence="2" id="KW-0472">Membrane</keyword>
<evidence type="ECO:0000313" key="3">
    <source>
        <dbReference type="EMBL" id="KAK7075230.1"/>
    </source>
</evidence>
<feature type="region of interest" description="Disordered" evidence="1">
    <location>
        <begin position="293"/>
        <end position="434"/>
    </location>
</feature>
<feature type="compositionally biased region" description="Low complexity" evidence="1">
    <location>
        <begin position="225"/>
        <end position="270"/>
    </location>
</feature>
<dbReference type="Proteomes" id="UP001381693">
    <property type="component" value="Unassembled WGS sequence"/>
</dbReference>
<dbReference type="AlphaFoldDB" id="A0AAN8XAH9"/>
<evidence type="ECO:0000313" key="4">
    <source>
        <dbReference type="Proteomes" id="UP001381693"/>
    </source>
</evidence>
<reference evidence="3 4" key="1">
    <citation type="submission" date="2023-11" db="EMBL/GenBank/DDBJ databases">
        <title>Halocaridina rubra genome assembly.</title>
        <authorList>
            <person name="Smith C."/>
        </authorList>
    </citation>
    <scope>NUCLEOTIDE SEQUENCE [LARGE SCALE GENOMIC DNA]</scope>
    <source>
        <strain evidence="3">EP-1</strain>
        <tissue evidence="3">Whole</tissue>
    </source>
</reference>
<sequence>MCFRLCCDPHKLAYISALVTAGEAVLFGVINLTLILMKACVIIPPEDLGAGLDKFWAWYYFDNETCASRHEDLSLPDWVNKYSEYPLEDRPDRTSVEANYQYQITYLALHACWILSAPILIYGNARKRWGFYIPWLLVSLTLLVMDVVIAAFFIKDMTEVDSVKFSDGVGPMIWSFSLYLRGYLFWFTNAAQTATVINAFCKSRHKRVKQERQRKKQQKKHEIEMANATAAATAKARAEAQAESDAQKAQAKTAEQKAQSSQSQPVVQQVHVEHHHHGIENAAYVGVNEDPYARRHHSSYPSLPEDSPPYSQQRNPRKNKAPKEVRPFSYLNPSFRPNAPGDLIGMKQNKAPAVPESGASSRGQGYFTALPPRDYDDDDDDIKKPLPHINYGRDEGSYHPSAPRDKDFPPPYEQHQGGTGLSTNTPPYRSNNYY</sequence>
<feature type="compositionally biased region" description="Basic and acidic residues" evidence="1">
    <location>
        <begin position="391"/>
        <end position="408"/>
    </location>
</feature>
<feature type="transmembrane region" description="Helical" evidence="2">
    <location>
        <begin position="12"/>
        <end position="37"/>
    </location>
</feature>
<evidence type="ECO:0000256" key="1">
    <source>
        <dbReference type="SAM" id="MobiDB-lite"/>
    </source>
</evidence>
<feature type="region of interest" description="Disordered" evidence="1">
    <location>
        <begin position="208"/>
        <end position="274"/>
    </location>
</feature>
<keyword evidence="2" id="KW-1133">Transmembrane helix</keyword>
<feature type="transmembrane region" description="Helical" evidence="2">
    <location>
        <begin position="104"/>
        <end position="123"/>
    </location>
</feature>
<dbReference type="EMBL" id="JAXCGZ010011342">
    <property type="protein sequence ID" value="KAK7075230.1"/>
    <property type="molecule type" value="Genomic_DNA"/>
</dbReference>
<keyword evidence="2" id="KW-0812">Transmembrane</keyword>